<evidence type="ECO:0000313" key="2">
    <source>
        <dbReference type="EMBL" id="KAJ3124929.1"/>
    </source>
</evidence>
<comment type="caution">
    <text evidence="2">The sequence shown here is derived from an EMBL/GenBank/DDBJ whole genome shotgun (WGS) entry which is preliminary data.</text>
</comment>
<name>A0AAD5T359_9FUNG</name>
<dbReference type="Pfam" id="PF00583">
    <property type="entry name" value="Acetyltransf_1"/>
    <property type="match status" value="1"/>
</dbReference>
<dbReference type="SUPFAM" id="SSF55729">
    <property type="entry name" value="Acyl-CoA N-acyltransferases (Nat)"/>
    <property type="match status" value="1"/>
</dbReference>
<reference evidence="2" key="1">
    <citation type="submission" date="2020-05" db="EMBL/GenBank/DDBJ databases">
        <title>Phylogenomic resolution of chytrid fungi.</title>
        <authorList>
            <person name="Stajich J.E."/>
            <person name="Amses K."/>
            <person name="Simmons R."/>
            <person name="Seto K."/>
            <person name="Myers J."/>
            <person name="Bonds A."/>
            <person name="Quandt C.A."/>
            <person name="Barry K."/>
            <person name="Liu P."/>
            <person name="Grigoriev I."/>
            <person name="Longcore J.E."/>
            <person name="James T.Y."/>
        </authorList>
    </citation>
    <scope>NUCLEOTIDE SEQUENCE</scope>
    <source>
        <strain evidence="2">JEL0513</strain>
    </source>
</reference>
<dbReference type="PROSITE" id="PS51186">
    <property type="entry name" value="GNAT"/>
    <property type="match status" value="1"/>
</dbReference>
<dbReference type="GO" id="GO:0016747">
    <property type="term" value="F:acyltransferase activity, transferring groups other than amino-acyl groups"/>
    <property type="evidence" value="ECO:0007669"/>
    <property type="project" value="InterPro"/>
</dbReference>
<evidence type="ECO:0000259" key="1">
    <source>
        <dbReference type="PROSITE" id="PS51186"/>
    </source>
</evidence>
<dbReference type="CDD" id="cd04301">
    <property type="entry name" value="NAT_SF"/>
    <property type="match status" value="1"/>
</dbReference>
<proteinExistence type="predicted"/>
<organism evidence="2 3">
    <name type="scientific">Physocladia obscura</name>
    <dbReference type="NCBI Taxonomy" id="109957"/>
    <lineage>
        <taxon>Eukaryota</taxon>
        <taxon>Fungi</taxon>
        <taxon>Fungi incertae sedis</taxon>
        <taxon>Chytridiomycota</taxon>
        <taxon>Chytridiomycota incertae sedis</taxon>
        <taxon>Chytridiomycetes</taxon>
        <taxon>Chytridiales</taxon>
        <taxon>Chytriomycetaceae</taxon>
        <taxon>Physocladia</taxon>
    </lineage>
</organism>
<dbReference type="InterPro" id="IPR000182">
    <property type="entry name" value="GNAT_dom"/>
</dbReference>
<feature type="domain" description="N-acetyltransferase" evidence="1">
    <location>
        <begin position="76"/>
        <end position="229"/>
    </location>
</feature>
<dbReference type="Gene3D" id="3.40.630.30">
    <property type="match status" value="1"/>
</dbReference>
<gene>
    <name evidence="2" type="ORF">HK100_011064</name>
</gene>
<keyword evidence="3" id="KW-1185">Reference proteome</keyword>
<evidence type="ECO:0000313" key="3">
    <source>
        <dbReference type="Proteomes" id="UP001211907"/>
    </source>
</evidence>
<dbReference type="InterPro" id="IPR016181">
    <property type="entry name" value="Acyl_CoA_acyltransferase"/>
</dbReference>
<protein>
    <recommendedName>
        <fullName evidence="1">N-acetyltransferase domain-containing protein</fullName>
    </recommendedName>
</protein>
<accession>A0AAD5T359</accession>
<dbReference type="EMBL" id="JADGJH010000642">
    <property type="protein sequence ID" value="KAJ3124929.1"/>
    <property type="molecule type" value="Genomic_DNA"/>
</dbReference>
<dbReference type="Proteomes" id="UP001211907">
    <property type="component" value="Unassembled WGS sequence"/>
</dbReference>
<dbReference type="AlphaFoldDB" id="A0AAD5T359"/>
<sequence length="253" mass="27610">MIPSAEPFKVATLQTALLSVPASATMSMINTPQQQLMLPLPPLPKIAPSLIRSASKTTTNTNSFLEPHSPTTTTLTKIVNPSAQDREILSLLRKECGWGVDMIDSWIRDAEIGTRINYFIRPSSDSIAPIIGMIALILPHQNGQSAKPKTATIASLCVTRAWQRRGHATASMHLLERVAASEYGADTVVIETMGEWLIQLYYGIGYREFGERVIRGYGSDVAVMEKRVGCSCSGLKSLVMVVADVHVEEEAGR</sequence>